<dbReference type="AlphaFoldDB" id="A0A809E648"/>
<sequence>MNSVISIAPEGSGNTTVPCAKQNPGKRLVNVRLAGGVASDVVLQQHAVTKNGPHMRRAENQLKKALSSG</sequence>
<evidence type="ECO:0000313" key="2">
    <source>
        <dbReference type="EMBL" id="AYB56327.1"/>
    </source>
</evidence>
<evidence type="ECO:0000256" key="1">
    <source>
        <dbReference type="SAM" id="MobiDB-lite"/>
    </source>
</evidence>
<dbReference type="EMBL" id="CP026092">
    <property type="protein sequence ID" value="AYB56327.1"/>
    <property type="molecule type" value="Genomic_DNA"/>
</dbReference>
<accession>A0A809E648</accession>
<name>A0A809E648_RALSL</name>
<protein>
    <submittedName>
        <fullName evidence="2">Uncharacterized protein</fullName>
    </submittedName>
</protein>
<proteinExistence type="predicted"/>
<gene>
    <name evidence="2" type="ORF">C2L97_09970</name>
</gene>
<organism evidence="2">
    <name type="scientific">Ralstonia solanacearum</name>
    <name type="common">Pseudomonas solanacearum</name>
    <dbReference type="NCBI Taxonomy" id="305"/>
    <lineage>
        <taxon>Bacteria</taxon>
        <taxon>Pseudomonadati</taxon>
        <taxon>Pseudomonadota</taxon>
        <taxon>Betaproteobacteria</taxon>
        <taxon>Burkholderiales</taxon>
        <taxon>Burkholderiaceae</taxon>
        <taxon>Ralstonia</taxon>
        <taxon>Ralstonia solanacearum species complex</taxon>
    </lineage>
</organism>
<feature type="region of interest" description="Disordered" evidence="1">
    <location>
        <begin position="1"/>
        <end position="22"/>
    </location>
</feature>
<reference evidence="2" key="1">
    <citation type="submission" date="2018-01" db="EMBL/GenBank/DDBJ databases">
        <title>Complete Genome Sequence of three strains from Ralstonia solanacearum ecotype Moko sequevar IIA-53 from Brazil.</title>
        <authorList>
            <person name="Silva J.R."/>
            <person name="Albuquerque G.M.R."/>
            <person name="Pais A.K.L."/>
            <person name="Silva A.M.F."/>
            <person name="Boiteux M.E.N.F."/>
            <person name="Souza E.B."/>
            <person name="Mariano R.L.R."/>
        </authorList>
    </citation>
    <scope>NUCLEOTIDE SEQUENCE [LARGE SCALE GENOMIC DNA]</scope>
    <source>
        <strain evidence="2">SFC</strain>
    </source>
</reference>